<dbReference type="PANTHER" id="PTHR11537">
    <property type="entry name" value="VOLTAGE-GATED POTASSIUM CHANNEL"/>
    <property type="match status" value="1"/>
</dbReference>
<dbReference type="KEGG" id="asn:102377666"/>
<dbReference type="CTD" id="26251"/>
<evidence type="ECO:0000256" key="1">
    <source>
        <dbReference type="ARBA" id="ARBA00004651"/>
    </source>
</evidence>
<dbReference type="eggNOG" id="KOG3713">
    <property type="taxonomic scope" value="Eukaryota"/>
</dbReference>
<dbReference type="PANTHER" id="PTHR11537:SF90">
    <property type="entry name" value="POTASSIUM VOLTAGE-GATED CHANNEL SUBFAMILY G MEMBER 2"/>
    <property type="match status" value="1"/>
</dbReference>
<reference evidence="17" key="1">
    <citation type="submission" date="2025-08" db="UniProtKB">
        <authorList>
            <consortium name="RefSeq"/>
        </authorList>
    </citation>
    <scope>IDENTIFICATION</scope>
</reference>
<dbReference type="InterPro" id="IPR005821">
    <property type="entry name" value="Ion_trans_dom"/>
</dbReference>
<feature type="transmembrane region" description="Helical" evidence="14">
    <location>
        <begin position="263"/>
        <end position="282"/>
    </location>
</feature>
<dbReference type="Pfam" id="PF00520">
    <property type="entry name" value="Ion_trans"/>
    <property type="match status" value="1"/>
</dbReference>
<dbReference type="SMART" id="SM00225">
    <property type="entry name" value="BTB"/>
    <property type="match status" value="1"/>
</dbReference>
<sequence length="521" mass="59399">MYQEMALLTGNTDPELTSYSYNNLENLYEVQTKKGFFYKKAKLLHPREDLCCLARREDRTRFVIINVGGIKYKIPWTTLDDCPLTRLGKLKSCNNYDEIMDICDDYDVSCNEFFFDRNPCAFRTIMTFLTAGKLRLLREMCALSFQEELIYWGIEEEHLEWCCKKRLRQKEEEIAESSLYEGETVSDETPQQAFQDSSRLGMCMRKLRDMVENPHSGIPGKIFACISVSFVAITAVSLCISTMPDLRAEEDRGECSQKCYDIFVLETVCVAWFSFEFLLRSIQAESKCAFLKTPLNIIDILAILPFYISLIVDVVSTKNSGKPGSGAGNKYLERVGLVLRFLRALRILYVMRLARHSLGLQTLGLTVRRCTREFGLLLLFLCVAMALFSPLVYLAERELGAKQEFTSVPTSYWWAVISMTTVGYGDMVPRSIPGQVVALSSILSGILLMAFPVTSIFHTFSRSYTELKEQQQRAASRLSYQQEESLKFQNGDSSQEVETSSPPEVEEGPPPTLKQDPKRSY</sequence>
<protein>
    <submittedName>
        <fullName evidence="17">Potassium voltage-gated channel subfamily G member 2</fullName>
    </submittedName>
</protein>
<feature type="region of interest" description="Disordered" evidence="13">
    <location>
        <begin position="479"/>
        <end position="521"/>
    </location>
</feature>
<feature type="transmembrane region" description="Helical" evidence="14">
    <location>
        <begin position="436"/>
        <end position="460"/>
    </location>
</feature>
<feature type="domain" description="BTB" evidence="15">
    <location>
        <begin position="61"/>
        <end position="170"/>
    </location>
</feature>
<evidence type="ECO:0000313" key="16">
    <source>
        <dbReference type="Proteomes" id="UP000189705"/>
    </source>
</evidence>
<evidence type="ECO:0000256" key="9">
    <source>
        <dbReference type="ARBA" id="ARBA00022989"/>
    </source>
</evidence>
<evidence type="ECO:0000256" key="10">
    <source>
        <dbReference type="ARBA" id="ARBA00023065"/>
    </source>
</evidence>
<dbReference type="GeneID" id="102377666"/>
<organism evidence="16 17">
    <name type="scientific">Alligator sinensis</name>
    <name type="common">Chinese alligator</name>
    <dbReference type="NCBI Taxonomy" id="38654"/>
    <lineage>
        <taxon>Eukaryota</taxon>
        <taxon>Metazoa</taxon>
        <taxon>Chordata</taxon>
        <taxon>Craniata</taxon>
        <taxon>Vertebrata</taxon>
        <taxon>Euteleostomi</taxon>
        <taxon>Archelosauria</taxon>
        <taxon>Archosauria</taxon>
        <taxon>Crocodylia</taxon>
        <taxon>Alligatoridae</taxon>
        <taxon>Alligatorinae</taxon>
        <taxon>Alligator</taxon>
    </lineage>
</organism>
<dbReference type="FunFam" id="3.30.710.10:FF:000019">
    <property type="entry name" value="Potassium voltage-gated channel, subfamily G, member 1"/>
    <property type="match status" value="1"/>
</dbReference>
<dbReference type="InParanoid" id="A0A1U7S8Q0"/>
<keyword evidence="11 14" id="KW-0472">Membrane</keyword>
<accession>A0A1U7S8Q0</accession>
<dbReference type="InterPro" id="IPR003131">
    <property type="entry name" value="T1-type_BTB"/>
</dbReference>
<dbReference type="STRING" id="38654.A0A1U7S8Q0"/>
<dbReference type="PRINTS" id="PR01491">
    <property type="entry name" value="KVCHANNEL"/>
</dbReference>
<evidence type="ECO:0000256" key="6">
    <source>
        <dbReference type="ARBA" id="ARBA00022826"/>
    </source>
</evidence>
<keyword evidence="7" id="KW-0851">Voltage-gated channel</keyword>
<dbReference type="Gene3D" id="1.20.120.350">
    <property type="entry name" value="Voltage-gated potassium channels. Chain C"/>
    <property type="match status" value="1"/>
</dbReference>
<evidence type="ECO:0000259" key="15">
    <source>
        <dbReference type="SMART" id="SM00225"/>
    </source>
</evidence>
<evidence type="ECO:0000256" key="12">
    <source>
        <dbReference type="ARBA" id="ARBA00023303"/>
    </source>
</evidence>
<keyword evidence="6" id="KW-0631">Potassium channel</keyword>
<dbReference type="SUPFAM" id="SSF81324">
    <property type="entry name" value="Voltage-gated potassium channels"/>
    <property type="match status" value="1"/>
</dbReference>
<keyword evidence="12" id="KW-0407">Ion channel</keyword>
<dbReference type="InterPro" id="IPR027359">
    <property type="entry name" value="Volt_channel_dom_sf"/>
</dbReference>
<dbReference type="FunFam" id="1.20.120.350:FF:000024">
    <property type="entry name" value="Potassium voltage-gated channel subfamily G member 1"/>
    <property type="match status" value="1"/>
</dbReference>
<keyword evidence="8" id="KW-0630">Potassium</keyword>
<dbReference type="InterPro" id="IPR028325">
    <property type="entry name" value="VG_K_chnl"/>
</dbReference>
<dbReference type="Proteomes" id="UP000189705">
    <property type="component" value="Unplaced"/>
</dbReference>
<evidence type="ECO:0000256" key="5">
    <source>
        <dbReference type="ARBA" id="ARBA00022692"/>
    </source>
</evidence>
<keyword evidence="10" id="KW-0406">Ion transport</keyword>
<dbReference type="GO" id="GO:0001508">
    <property type="term" value="P:action potential"/>
    <property type="evidence" value="ECO:0007669"/>
    <property type="project" value="TreeGrafter"/>
</dbReference>
<feature type="compositionally biased region" description="Polar residues" evidence="13">
    <location>
        <begin position="479"/>
        <end position="494"/>
    </location>
</feature>
<dbReference type="InterPro" id="IPR003969">
    <property type="entry name" value="K_chnl_volt-dep_Kv6"/>
</dbReference>
<evidence type="ECO:0000256" key="2">
    <source>
        <dbReference type="ARBA" id="ARBA00022448"/>
    </source>
</evidence>
<dbReference type="SUPFAM" id="SSF54695">
    <property type="entry name" value="POZ domain"/>
    <property type="match status" value="1"/>
</dbReference>
<evidence type="ECO:0000313" key="17">
    <source>
        <dbReference type="RefSeq" id="XP_006031172.1"/>
    </source>
</evidence>
<dbReference type="OrthoDB" id="296522at2759"/>
<dbReference type="InterPro" id="IPR003968">
    <property type="entry name" value="K_chnl_volt-dep_Kv"/>
</dbReference>
<keyword evidence="9 14" id="KW-1133">Transmembrane helix</keyword>
<dbReference type="GO" id="GO:0005249">
    <property type="term" value="F:voltage-gated potassium channel activity"/>
    <property type="evidence" value="ECO:0007669"/>
    <property type="project" value="InterPro"/>
</dbReference>
<dbReference type="CDD" id="cd18421">
    <property type="entry name" value="BTB_POZ_KCNG1_2"/>
    <property type="match status" value="1"/>
</dbReference>
<dbReference type="GO" id="GO:0008076">
    <property type="term" value="C:voltage-gated potassium channel complex"/>
    <property type="evidence" value="ECO:0007669"/>
    <property type="project" value="InterPro"/>
</dbReference>
<dbReference type="PRINTS" id="PR00169">
    <property type="entry name" value="KCHANNEL"/>
</dbReference>
<name>A0A1U7S8Q0_ALLSI</name>
<feature type="transmembrane region" description="Helical" evidence="14">
    <location>
        <begin position="222"/>
        <end position="243"/>
    </location>
</feature>
<evidence type="ECO:0000256" key="7">
    <source>
        <dbReference type="ARBA" id="ARBA00022882"/>
    </source>
</evidence>
<keyword evidence="5 14" id="KW-0812">Transmembrane</keyword>
<proteinExistence type="predicted"/>
<dbReference type="Pfam" id="PF02214">
    <property type="entry name" value="BTB_2"/>
    <property type="match status" value="1"/>
</dbReference>
<keyword evidence="3" id="KW-1003">Cell membrane</keyword>
<evidence type="ECO:0000256" key="4">
    <source>
        <dbReference type="ARBA" id="ARBA00022538"/>
    </source>
</evidence>
<dbReference type="InterPro" id="IPR011333">
    <property type="entry name" value="SKP1/BTB/POZ_sf"/>
</dbReference>
<evidence type="ECO:0000256" key="11">
    <source>
        <dbReference type="ARBA" id="ARBA00023136"/>
    </source>
</evidence>
<dbReference type="InterPro" id="IPR000210">
    <property type="entry name" value="BTB/POZ_dom"/>
</dbReference>
<feature type="transmembrane region" description="Helical" evidence="14">
    <location>
        <begin position="294"/>
        <end position="315"/>
    </location>
</feature>
<feature type="transmembrane region" description="Helical" evidence="14">
    <location>
        <begin position="374"/>
        <end position="392"/>
    </location>
</feature>
<evidence type="ECO:0000256" key="14">
    <source>
        <dbReference type="SAM" id="Phobius"/>
    </source>
</evidence>
<keyword evidence="16" id="KW-1185">Reference proteome</keyword>
<dbReference type="Gene3D" id="3.30.710.10">
    <property type="entry name" value="Potassium Channel Kv1.1, Chain A"/>
    <property type="match status" value="1"/>
</dbReference>
<dbReference type="Gene3D" id="1.10.287.70">
    <property type="match status" value="1"/>
</dbReference>
<dbReference type="AlphaFoldDB" id="A0A1U7S8Q0"/>
<comment type="subcellular location">
    <subcellularLocation>
        <location evidence="1">Cell membrane</location>
        <topology evidence="1">Multi-pass membrane protein</topology>
    </subcellularLocation>
</comment>
<dbReference type="GO" id="GO:0015459">
    <property type="term" value="F:potassium channel regulator activity"/>
    <property type="evidence" value="ECO:0007669"/>
    <property type="project" value="UniProtKB-ARBA"/>
</dbReference>
<dbReference type="GO" id="GO:0051260">
    <property type="term" value="P:protein homooligomerization"/>
    <property type="evidence" value="ECO:0007669"/>
    <property type="project" value="InterPro"/>
</dbReference>
<evidence type="ECO:0000256" key="3">
    <source>
        <dbReference type="ARBA" id="ARBA00022475"/>
    </source>
</evidence>
<evidence type="ECO:0000256" key="13">
    <source>
        <dbReference type="SAM" id="MobiDB-lite"/>
    </source>
</evidence>
<dbReference type="FunFam" id="1.10.287.70:FF:000005">
    <property type="entry name" value="potassium voltage-gated channel subfamily G member 1"/>
    <property type="match status" value="1"/>
</dbReference>
<dbReference type="PRINTS" id="PR01492">
    <property type="entry name" value="KV6CHANNEL"/>
</dbReference>
<evidence type="ECO:0000256" key="8">
    <source>
        <dbReference type="ARBA" id="ARBA00022958"/>
    </source>
</evidence>
<gene>
    <name evidence="17" type="primary">KCNG2</name>
</gene>
<dbReference type="RefSeq" id="XP_006031172.1">
    <property type="nucleotide sequence ID" value="XM_006031110.2"/>
</dbReference>
<keyword evidence="4" id="KW-0633">Potassium transport</keyword>
<keyword evidence="2" id="KW-0813">Transport</keyword>